<evidence type="ECO:0000313" key="3">
    <source>
        <dbReference type="Proteomes" id="UP000600247"/>
    </source>
</evidence>
<feature type="region of interest" description="Disordered" evidence="1">
    <location>
        <begin position="56"/>
        <end position="95"/>
    </location>
</feature>
<feature type="compositionally biased region" description="Basic and acidic residues" evidence="1">
    <location>
        <begin position="85"/>
        <end position="95"/>
    </location>
</feature>
<evidence type="ECO:0000313" key="2">
    <source>
        <dbReference type="EMBL" id="GGG82613.1"/>
    </source>
</evidence>
<comment type="caution">
    <text evidence="2">The sequence shown here is derived from an EMBL/GenBank/DDBJ whole genome shotgun (WGS) entry which is preliminary data.</text>
</comment>
<sequence>MIEVGVITLSKKRKAAPQPNTSSREDKAPTLKDMLSADILQKLKLQADELKASEEKQKQDALAKAEEARKQEQKRNENDMSYLLDHYKVDNSKYK</sequence>
<name>A0A917M8W3_9BACL</name>
<evidence type="ECO:0008006" key="4">
    <source>
        <dbReference type="Google" id="ProtNLM"/>
    </source>
</evidence>
<protein>
    <recommendedName>
        <fullName evidence="4">DUF3886 domain-containing protein</fullName>
    </recommendedName>
</protein>
<organism evidence="2 3">
    <name type="scientific">Paenibacillus radicis</name>
    <name type="common">ex Gao et al. 2016</name>
    <dbReference type="NCBI Taxonomy" id="1737354"/>
    <lineage>
        <taxon>Bacteria</taxon>
        <taxon>Bacillati</taxon>
        <taxon>Bacillota</taxon>
        <taxon>Bacilli</taxon>
        <taxon>Bacillales</taxon>
        <taxon>Paenibacillaceae</taxon>
        <taxon>Paenibacillus</taxon>
    </lineage>
</organism>
<dbReference type="EMBL" id="BMHY01000010">
    <property type="protein sequence ID" value="GGG82613.1"/>
    <property type="molecule type" value="Genomic_DNA"/>
</dbReference>
<dbReference type="InterPro" id="IPR024980">
    <property type="entry name" value="DUF3886"/>
</dbReference>
<proteinExistence type="predicted"/>
<dbReference type="AlphaFoldDB" id="A0A917M8W3"/>
<gene>
    <name evidence="2" type="ORF">GCM10010918_45050</name>
</gene>
<keyword evidence="3" id="KW-1185">Reference proteome</keyword>
<accession>A0A917M8W3</accession>
<dbReference type="Pfam" id="PF13025">
    <property type="entry name" value="DUF3886"/>
    <property type="match status" value="1"/>
</dbReference>
<dbReference type="Proteomes" id="UP000600247">
    <property type="component" value="Unassembled WGS sequence"/>
</dbReference>
<reference evidence="2 3" key="1">
    <citation type="journal article" date="2014" name="Int. J. Syst. Evol. Microbiol.">
        <title>Complete genome sequence of Corynebacterium casei LMG S-19264T (=DSM 44701T), isolated from a smear-ripened cheese.</title>
        <authorList>
            <consortium name="US DOE Joint Genome Institute (JGI-PGF)"/>
            <person name="Walter F."/>
            <person name="Albersmeier A."/>
            <person name="Kalinowski J."/>
            <person name="Ruckert C."/>
        </authorList>
    </citation>
    <scope>NUCLEOTIDE SEQUENCE [LARGE SCALE GENOMIC DNA]</scope>
    <source>
        <strain evidence="2 3">CGMCC 1.15286</strain>
    </source>
</reference>
<feature type="region of interest" description="Disordered" evidence="1">
    <location>
        <begin position="1"/>
        <end position="32"/>
    </location>
</feature>
<evidence type="ECO:0000256" key="1">
    <source>
        <dbReference type="SAM" id="MobiDB-lite"/>
    </source>
</evidence>
<feature type="compositionally biased region" description="Basic and acidic residues" evidence="1">
    <location>
        <begin position="56"/>
        <end position="78"/>
    </location>
</feature>